<evidence type="ECO:0000313" key="6">
    <source>
        <dbReference type="Proteomes" id="UP000680670"/>
    </source>
</evidence>
<organism evidence="4 5">
    <name type="scientific">Siminovitchia terrae</name>
    <name type="common">Bacillus terrae</name>
    <dbReference type="NCBI Taxonomy" id="1914933"/>
    <lineage>
        <taxon>Bacteria</taxon>
        <taxon>Bacillati</taxon>
        <taxon>Bacillota</taxon>
        <taxon>Bacilli</taxon>
        <taxon>Bacillales</taxon>
        <taxon>Bacillaceae</taxon>
        <taxon>Siminovitchia</taxon>
    </lineage>
</organism>
<feature type="region of interest" description="Disordered" evidence="1">
    <location>
        <begin position="1"/>
        <end position="24"/>
    </location>
</feature>
<dbReference type="PANTHER" id="PTHR40040">
    <property type="entry name" value="SMALL HYDROPHOBIC PROTEIN-RELATED"/>
    <property type="match status" value="1"/>
</dbReference>
<keyword evidence="2" id="KW-0472">Membrane</keyword>
<name>A0A429XEQ9_SIMTE</name>
<proteinExistence type="predicted"/>
<feature type="transmembrane region" description="Helical" evidence="2">
    <location>
        <begin position="49"/>
        <end position="76"/>
    </location>
</feature>
<keyword evidence="6" id="KW-1185">Reference proteome</keyword>
<comment type="caution">
    <text evidence="4">The sequence shown here is derived from an EMBL/GenBank/DDBJ whole genome shotgun (WGS) entry which is preliminary data.</text>
</comment>
<dbReference type="AlphaFoldDB" id="A0A429XEQ9"/>
<accession>A0A429XEQ9</accession>
<reference evidence="3 6" key="2">
    <citation type="submission" date="2021-03" db="EMBL/GenBank/DDBJ databases">
        <title>Antimicrobial resistance genes in bacteria isolated from Japanese honey, and their potential for conferring macrolide and lincosamide resistance in the American foulbrood pathogen Paenibacillus larvae.</title>
        <authorList>
            <person name="Okamoto M."/>
            <person name="Kumagai M."/>
            <person name="Kanamori H."/>
            <person name="Takamatsu D."/>
        </authorList>
    </citation>
    <scope>NUCLEOTIDE SEQUENCE [LARGE SCALE GENOMIC DNA]</scope>
    <source>
        <strain evidence="3 6">J6TS1</strain>
    </source>
</reference>
<evidence type="ECO:0000256" key="1">
    <source>
        <dbReference type="SAM" id="MobiDB-lite"/>
    </source>
</evidence>
<evidence type="ECO:0008006" key="7">
    <source>
        <dbReference type="Google" id="ProtNLM"/>
    </source>
</evidence>
<feature type="compositionally biased region" description="Basic and acidic residues" evidence="1">
    <location>
        <begin position="1"/>
        <end position="17"/>
    </location>
</feature>
<dbReference type="Proteomes" id="UP000680670">
    <property type="component" value="Unassembled WGS sequence"/>
</dbReference>
<evidence type="ECO:0000256" key="2">
    <source>
        <dbReference type="SAM" id="Phobius"/>
    </source>
</evidence>
<dbReference type="EMBL" id="BORJ01000005">
    <property type="protein sequence ID" value="GIN96348.1"/>
    <property type="molecule type" value="Genomic_DNA"/>
</dbReference>
<keyword evidence="2" id="KW-1133">Transmembrane helix</keyword>
<reference evidence="4 5" key="1">
    <citation type="submission" date="2018-12" db="EMBL/GenBank/DDBJ databases">
        <authorList>
            <person name="Sun L."/>
            <person name="Chen Z."/>
        </authorList>
    </citation>
    <scope>NUCLEOTIDE SEQUENCE [LARGE SCALE GENOMIC DNA]</scope>
    <source>
        <strain evidence="4 5">LMG 29736</strain>
    </source>
</reference>
<dbReference type="EMBL" id="QYTW02000001">
    <property type="protein sequence ID" value="RST61453.1"/>
    <property type="molecule type" value="Genomic_DNA"/>
</dbReference>
<protein>
    <recommendedName>
        <fullName evidence="7">DUF4190 domain-containing protein</fullName>
    </recommendedName>
</protein>
<evidence type="ECO:0000313" key="4">
    <source>
        <dbReference type="EMBL" id="RST61453.1"/>
    </source>
</evidence>
<dbReference type="PANTHER" id="PTHR40040:SF1">
    <property type="entry name" value="MEMBRANE PROTEIN"/>
    <property type="match status" value="1"/>
</dbReference>
<feature type="transmembrane region" description="Helical" evidence="2">
    <location>
        <begin position="83"/>
        <end position="102"/>
    </location>
</feature>
<dbReference type="OrthoDB" id="2943217at2"/>
<sequence>MKQQPGEKESSKKPDVHEFEEETAAEITPDFAWEDIRDIGFSVSDLAGYAALLIGVLSFFFMPGLMGLIAVVLSAVALGQGKYMVGGWAMAVALHSLGWWFLFVPFM</sequence>
<dbReference type="InterPro" id="IPR055338">
    <property type="entry name" value="YqfX-like"/>
</dbReference>
<keyword evidence="2" id="KW-0812">Transmembrane</keyword>
<evidence type="ECO:0000313" key="5">
    <source>
        <dbReference type="Proteomes" id="UP000287296"/>
    </source>
</evidence>
<dbReference type="RefSeq" id="WP_120114960.1">
    <property type="nucleotide sequence ID" value="NZ_BORJ01000005.1"/>
</dbReference>
<dbReference type="Proteomes" id="UP000287296">
    <property type="component" value="Unassembled WGS sequence"/>
</dbReference>
<gene>
    <name evidence="4" type="ORF">D5F11_000765</name>
    <name evidence="3" type="ORF">J6TS1_22180</name>
</gene>
<evidence type="ECO:0000313" key="3">
    <source>
        <dbReference type="EMBL" id="GIN96348.1"/>
    </source>
</evidence>